<evidence type="ECO:0008006" key="3">
    <source>
        <dbReference type="Google" id="ProtNLM"/>
    </source>
</evidence>
<name>A0A1J9PMV8_9EURO</name>
<evidence type="ECO:0000313" key="2">
    <source>
        <dbReference type="Proteomes" id="UP000242791"/>
    </source>
</evidence>
<protein>
    <recommendedName>
        <fullName evidence="3">Aminoglycoside phosphotransferase domain-containing protein</fullName>
    </recommendedName>
</protein>
<dbReference type="STRING" id="1658174.A0A1J9PMV8"/>
<dbReference type="EMBL" id="LGTZ01002201">
    <property type="protein sequence ID" value="OJD17454.1"/>
    <property type="molecule type" value="Genomic_DNA"/>
</dbReference>
<keyword evidence="2" id="KW-1185">Reference proteome</keyword>
<accession>A0A1J9PMV8</accession>
<comment type="caution">
    <text evidence="1">The sequence shown here is derived from an EMBL/GenBank/DDBJ whole genome shotgun (WGS) entry which is preliminary data.</text>
</comment>
<organism evidence="1 2">
    <name type="scientific">Blastomyces percursus</name>
    <dbReference type="NCBI Taxonomy" id="1658174"/>
    <lineage>
        <taxon>Eukaryota</taxon>
        <taxon>Fungi</taxon>
        <taxon>Dikarya</taxon>
        <taxon>Ascomycota</taxon>
        <taxon>Pezizomycotina</taxon>
        <taxon>Eurotiomycetes</taxon>
        <taxon>Eurotiomycetidae</taxon>
        <taxon>Onygenales</taxon>
        <taxon>Ajellomycetaceae</taxon>
        <taxon>Blastomyces</taxon>
    </lineage>
</organism>
<dbReference type="Proteomes" id="UP000242791">
    <property type="component" value="Unassembled WGS sequence"/>
</dbReference>
<reference evidence="1 2" key="1">
    <citation type="submission" date="2015-08" db="EMBL/GenBank/DDBJ databases">
        <title>Emmonsia species relationships and genome sequence.</title>
        <authorList>
            <person name="Cuomo C.A."/>
            <person name="Schwartz I.S."/>
            <person name="Kenyon C."/>
            <person name="De Hoog G.S."/>
            <person name="Govender N.P."/>
            <person name="Botha A."/>
            <person name="Moreno L."/>
            <person name="De Vries M."/>
            <person name="Munoz J.F."/>
            <person name="Stielow J.B."/>
        </authorList>
    </citation>
    <scope>NUCLEOTIDE SEQUENCE [LARGE SCALE GENOMIC DNA]</scope>
    <source>
        <strain evidence="1 2">EI222</strain>
    </source>
</reference>
<gene>
    <name evidence="1" type="ORF">ACJ73_08798</name>
</gene>
<dbReference type="AlphaFoldDB" id="A0A1J9PMV8"/>
<dbReference type="OrthoDB" id="2906425at2759"/>
<sequence length="135" mass="15446">MVLRKQSAFDIPVEVDRSLLRKHSMTSSLGYMIPNTHLLSNSMQDLECEITMRFTLPMAISHRAIIMVDVDSGEGKAVLDWDRAGWYPGYWDHRRILSENPGLPDYFPYLKHIAPFNYAQEVLAMGYLLRLAGDG</sequence>
<proteinExistence type="predicted"/>
<evidence type="ECO:0000313" key="1">
    <source>
        <dbReference type="EMBL" id="OJD17454.1"/>
    </source>
</evidence>
<dbReference type="VEuPathDB" id="FungiDB:ACJ73_08798"/>